<evidence type="ECO:0000313" key="2">
    <source>
        <dbReference type="Proteomes" id="UP000306584"/>
    </source>
</evidence>
<accession>A0A4S9KAH9</accession>
<dbReference type="AlphaFoldDB" id="A0A4S9KAH9"/>
<comment type="caution">
    <text evidence="1">The sequence shown here is derived from an EMBL/GenBank/DDBJ whole genome shotgun (WGS) entry which is preliminary data.</text>
</comment>
<proteinExistence type="predicted"/>
<reference evidence="1 2" key="1">
    <citation type="submission" date="2018-10" db="EMBL/GenBank/DDBJ databases">
        <title>Fifty Aureobasidium pullulans genomes reveal a recombining polyextremotolerant generalist.</title>
        <authorList>
            <person name="Gostincar C."/>
            <person name="Turk M."/>
            <person name="Zajc J."/>
            <person name="Gunde-Cimerman N."/>
        </authorList>
    </citation>
    <scope>NUCLEOTIDE SEQUENCE [LARGE SCALE GENOMIC DNA]</scope>
    <source>
        <strain evidence="1 2">EXF-6604</strain>
    </source>
</reference>
<evidence type="ECO:0000313" key="1">
    <source>
        <dbReference type="EMBL" id="THY11839.1"/>
    </source>
</evidence>
<gene>
    <name evidence="1" type="ORF">D6D01_08786</name>
</gene>
<dbReference type="Proteomes" id="UP000306584">
    <property type="component" value="Unassembled WGS sequence"/>
</dbReference>
<dbReference type="EMBL" id="QZBD01000530">
    <property type="protein sequence ID" value="THY11839.1"/>
    <property type="molecule type" value="Genomic_DNA"/>
</dbReference>
<sequence length="282" mass="31335">MDSNHLSVVFERRVAEERPSYVRIIGRHNVSIPDSSSLEEVVDFDLKADASEFIELSVIELTTSANSNKVHILAAGSGENSEENLMRDAVDLLEDIGASENDMMVIINQITNQDGMTLSLQRSAEHARYGGRVQFKLENVTESPSDTTTHKPVIDGQSIQVSLAWKYKPWYKPEVEGQSCRNLPASPSICTGPRPVTWNHRIQHAMVDGQHGLITLEDEFAQVAPMMKAIRKYALYEPLGIQGHFGTSRIHKWGLDEPNEEPPYVGRSYFGGGGMQSVARNG</sequence>
<protein>
    <submittedName>
        <fullName evidence="1">Uncharacterized protein</fullName>
    </submittedName>
</protein>
<name>A0A4S9KAH9_AURPU</name>
<organism evidence="1 2">
    <name type="scientific">Aureobasidium pullulans</name>
    <name type="common">Black yeast</name>
    <name type="synonym">Pullularia pullulans</name>
    <dbReference type="NCBI Taxonomy" id="5580"/>
    <lineage>
        <taxon>Eukaryota</taxon>
        <taxon>Fungi</taxon>
        <taxon>Dikarya</taxon>
        <taxon>Ascomycota</taxon>
        <taxon>Pezizomycotina</taxon>
        <taxon>Dothideomycetes</taxon>
        <taxon>Dothideomycetidae</taxon>
        <taxon>Dothideales</taxon>
        <taxon>Saccotheciaceae</taxon>
        <taxon>Aureobasidium</taxon>
    </lineage>
</organism>